<dbReference type="AlphaFoldDB" id="A0A397USX9"/>
<protein>
    <submittedName>
        <fullName evidence="1">Uncharacterized protein</fullName>
    </submittedName>
</protein>
<dbReference type="Gene3D" id="2.60.120.920">
    <property type="match status" value="1"/>
</dbReference>
<name>A0A397USX9_9GLOM</name>
<evidence type="ECO:0000313" key="2">
    <source>
        <dbReference type="Proteomes" id="UP000266673"/>
    </source>
</evidence>
<gene>
    <name evidence="1" type="ORF">C2G38_2257997</name>
</gene>
<dbReference type="OrthoDB" id="25503at2759"/>
<comment type="caution">
    <text evidence="1">The sequence shown here is derived from an EMBL/GenBank/DDBJ whole genome shotgun (WGS) entry which is preliminary data.</text>
</comment>
<reference evidence="1 2" key="1">
    <citation type="submission" date="2018-06" db="EMBL/GenBank/DDBJ databases">
        <title>Comparative genomics reveals the genomic features of Rhizophagus irregularis, R. cerebriforme, R. diaphanum and Gigaspora rosea, and their symbiotic lifestyle signature.</title>
        <authorList>
            <person name="Morin E."/>
            <person name="San Clemente H."/>
            <person name="Chen E.C.H."/>
            <person name="De La Providencia I."/>
            <person name="Hainaut M."/>
            <person name="Kuo A."/>
            <person name="Kohler A."/>
            <person name="Murat C."/>
            <person name="Tang N."/>
            <person name="Roy S."/>
            <person name="Loubradou J."/>
            <person name="Henrissat B."/>
            <person name="Grigoriev I.V."/>
            <person name="Corradi N."/>
            <person name="Roux C."/>
            <person name="Martin F.M."/>
        </authorList>
    </citation>
    <scope>NUCLEOTIDE SEQUENCE [LARGE SCALE GENOMIC DNA]</scope>
    <source>
        <strain evidence="1 2">DAOM 194757</strain>
    </source>
</reference>
<dbReference type="EMBL" id="QKWP01001023">
    <property type="protein sequence ID" value="RIB12448.1"/>
    <property type="molecule type" value="Genomic_DNA"/>
</dbReference>
<dbReference type="InterPro" id="IPR043136">
    <property type="entry name" value="B30.2/SPRY_sf"/>
</dbReference>
<organism evidence="1 2">
    <name type="scientific">Gigaspora rosea</name>
    <dbReference type="NCBI Taxonomy" id="44941"/>
    <lineage>
        <taxon>Eukaryota</taxon>
        <taxon>Fungi</taxon>
        <taxon>Fungi incertae sedis</taxon>
        <taxon>Mucoromycota</taxon>
        <taxon>Glomeromycotina</taxon>
        <taxon>Glomeromycetes</taxon>
        <taxon>Diversisporales</taxon>
        <taxon>Gigasporaceae</taxon>
        <taxon>Gigaspora</taxon>
    </lineage>
</organism>
<sequence>MNTTTKSNMKVIRKSNMKATKNQIECDKKFGRKSGSPFQQPVFPKQAFSTVYFIAILLKIINKVFEILVILEFGIWDLGFGMTDKSQTIVSRDFANMYSLGRHLFPCIGLRSQGESIEVNFGSRKFKFEGKYFYLHGISVEKDKYKAFTQFEKYANLGLNHK</sequence>
<evidence type="ECO:0000313" key="1">
    <source>
        <dbReference type="EMBL" id="RIB12448.1"/>
    </source>
</evidence>
<accession>A0A397USX9</accession>
<keyword evidence="2" id="KW-1185">Reference proteome</keyword>
<proteinExistence type="predicted"/>
<dbReference type="Proteomes" id="UP000266673">
    <property type="component" value="Unassembled WGS sequence"/>
</dbReference>